<evidence type="ECO:0000313" key="3">
    <source>
        <dbReference type="Proteomes" id="UP000002296"/>
    </source>
</evidence>
<gene>
    <name evidence="2" type="ORF">Tc00.1047053506335.80</name>
</gene>
<accession>Q4DGB7</accession>
<proteinExistence type="predicted"/>
<dbReference type="RefSeq" id="XP_813419.1">
    <property type="nucleotide sequence ID" value="XM_808326.1"/>
</dbReference>
<dbReference type="KEGG" id="tcr:506335.80"/>
<reference evidence="2 3" key="1">
    <citation type="journal article" date="2005" name="Science">
        <title>The genome sequence of Trypanosoma cruzi, etiologic agent of Chagas disease.</title>
        <authorList>
            <person name="El-Sayed N.M."/>
            <person name="Myler P.J."/>
            <person name="Bartholomeu D.C."/>
            <person name="Nilsson D."/>
            <person name="Aggarwal G."/>
            <person name="Tran A.N."/>
            <person name="Ghedin E."/>
            <person name="Worthey E.A."/>
            <person name="Delcher A.L."/>
            <person name="Blandin G."/>
            <person name="Westenberger S.J."/>
            <person name="Caler E."/>
            <person name="Cerqueira G.C."/>
            <person name="Branche C."/>
            <person name="Haas B."/>
            <person name="Anupama A."/>
            <person name="Arner E."/>
            <person name="Aslund L."/>
            <person name="Attipoe P."/>
            <person name="Bontempi E."/>
            <person name="Bringaud F."/>
            <person name="Burton P."/>
            <person name="Cadag E."/>
            <person name="Campbell D.A."/>
            <person name="Carrington M."/>
            <person name="Crabtree J."/>
            <person name="Darban H."/>
            <person name="da Silveira J.F."/>
            <person name="de Jong P."/>
            <person name="Edwards K."/>
            <person name="Englund P.T."/>
            <person name="Fazelina G."/>
            <person name="Feldblyum T."/>
            <person name="Ferella M."/>
            <person name="Frasch A.C."/>
            <person name="Gull K."/>
            <person name="Horn D."/>
            <person name="Hou L."/>
            <person name="Huang Y."/>
            <person name="Kindlund E."/>
            <person name="Klingbeil M."/>
            <person name="Kluge S."/>
            <person name="Koo H."/>
            <person name="Lacerda D."/>
            <person name="Levin M.J."/>
            <person name="Lorenzi H."/>
            <person name="Louie T."/>
            <person name="Machado C.R."/>
            <person name="McCulloch R."/>
            <person name="McKenna A."/>
            <person name="Mizuno Y."/>
            <person name="Mottram J.C."/>
            <person name="Nelson S."/>
            <person name="Ochaya S."/>
            <person name="Osoegawa K."/>
            <person name="Pai G."/>
            <person name="Parsons M."/>
            <person name="Pentony M."/>
            <person name="Pettersson U."/>
            <person name="Pop M."/>
            <person name="Ramirez J.L."/>
            <person name="Rinta J."/>
            <person name="Robertson L."/>
            <person name="Salzberg S.L."/>
            <person name="Sanchez D.O."/>
            <person name="Seyler A."/>
            <person name="Sharma R."/>
            <person name="Shetty J."/>
            <person name="Simpson A.J."/>
            <person name="Sisk E."/>
            <person name="Tammi M.T."/>
            <person name="Tarleton R."/>
            <person name="Teixeira S."/>
            <person name="Van Aken S."/>
            <person name="Vogt C."/>
            <person name="Ward P.N."/>
            <person name="Wickstead B."/>
            <person name="Wortman J."/>
            <person name="White O."/>
            <person name="Fraser C.M."/>
            <person name="Stuart K.D."/>
            <person name="Andersson B."/>
        </authorList>
    </citation>
    <scope>NUCLEOTIDE SEQUENCE [LARGE SCALE GENOMIC DNA]</scope>
    <source>
        <strain evidence="2 3">CL Brener</strain>
    </source>
</reference>
<name>Q4DGB7_TRYCC</name>
<protein>
    <submittedName>
        <fullName evidence="2">Uncharacterized protein</fullName>
    </submittedName>
</protein>
<sequence length="193" mass="20897">MHGQQWSPGGKCQALARQRVTHQNGNATTAPTAGLKKVIAGRNLSRHVATVIYFLEKNDVSLMPLQSRSKCNRFYGREACNVKPPNSDAATLLGGRVRLDVTAAWDINGVTAAKRSCSFARQSAGRPLHLPAPGMAWNPLDGWSRLGLRRARSNALLRSSYMQPEPQQRDKVRTPSPGPGGVAVPPAVIRDPS</sequence>
<dbReference type="GeneID" id="3544781"/>
<dbReference type="PaxDb" id="353153-Q4DGB7"/>
<dbReference type="InParanoid" id="Q4DGB7"/>
<dbReference type="Proteomes" id="UP000002296">
    <property type="component" value="Unassembled WGS sequence"/>
</dbReference>
<dbReference type="AlphaFoldDB" id="Q4DGB7"/>
<feature type="compositionally biased region" description="Low complexity" evidence="1">
    <location>
        <begin position="182"/>
        <end position="193"/>
    </location>
</feature>
<dbReference type="EMBL" id="AAHK01000514">
    <property type="protein sequence ID" value="EAN91568.1"/>
    <property type="molecule type" value="Genomic_DNA"/>
</dbReference>
<comment type="caution">
    <text evidence="2">The sequence shown here is derived from an EMBL/GenBank/DDBJ whole genome shotgun (WGS) entry which is preliminary data.</text>
</comment>
<feature type="region of interest" description="Disordered" evidence="1">
    <location>
        <begin position="158"/>
        <end position="193"/>
    </location>
</feature>
<evidence type="ECO:0000313" key="2">
    <source>
        <dbReference type="EMBL" id="EAN91568.1"/>
    </source>
</evidence>
<evidence type="ECO:0000256" key="1">
    <source>
        <dbReference type="SAM" id="MobiDB-lite"/>
    </source>
</evidence>
<organism evidence="2 3">
    <name type="scientific">Trypanosoma cruzi (strain CL Brener)</name>
    <dbReference type="NCBI Taxonomy" id="353153"/>
    <lineage>
        <taxon>Eukaryota</taxon>
        <taxon>Discoba</taxon>
        <taxon>Euglenozoa</taxon>
        <taxon>Kinetoplastea</taxon>
        <taxon>Metakinetoplastina</taxon>
        <taxon>Trypanosomatida</taxon>
        <taxon>Trypanosomatidae</taxon>
        <taxon>Trypanosoma</taxon>
        <taxon>Schizotrypanum</taxon>
    </lineage>
</organism>
<keyword evidence="3" id="KW-1185">Reference proteome</keyword>